<accession>A0ABU6X9X1</accession>
<reference evidence="1 2" key="1">
    <citation type="journal article" date="2023" name="Plants (Basel)">
        <title>Bridging the Gap: Combining Genomics and Transcriptomics Approaches to Understand Stylosanthes scabra, an Orphan Legume from the Brazilian Caatinga.</title>
        <authorList>
            <person name="Ferreira-Neto J.R.C."/>
            <person name="da Silva M.D."/>
            <person name="Binneck E."/>
            <person name="de Melo N.F."/>
            <person name="da Silva R.H."/>
            <person name="de Melo A.L.T.M."/>
            <person name="Pandolfi V."/>
            <person name="Bustamante F.O."/>
            <person name="Brasileiro-Vidal A.C."/>
            <person name="Benko-Iseppon A.M."/>
        </authorList>
    </citation>
    <scope>NUCLEOTIDE SEQUENCE [LARGE SCALE GENOMIC DNA]</scope>
    <source>
        <tissue evidence="1">Leaves</tissue>
    </source>
</reference>
<keyword evidence="2" id="KW-1185">Reference proteome</keyword>
<dbReference type="EMBL" id="JASCZI010211510">
    <property type="protein sequence ID" value="MED6193458.1"/>
    <property type="molecule type" value="Genomic_DNA"/>
</dbReference>
<protein>
    <submittedName>
        <fullName evidence="1">Uncharacterized protein</fullName>
    </submittedName>
</protein>
<evidence type="ECO:0000313" key="1">
    <source>
        <dbReference type="EMBL" id="MED6193458.1"/>
    </source>
</evidence>
<feature type="non-terminal residue" evidence="1">
    <location>
        <position position="1"/>
    </location>
</feature>
<name>A0ABU6X9X1_9FABA</name>
<proteinExistence type="predicted"/>
<gene>
    <name evidence="1" type="ORF">PIB30_019754</name>
</gene>
<sequence length="110" mass="12590">EERFRFFPIKDKKILHYSNYALVSVSLKRYYFQSFIKRNGTASFRSSSPSSLAFRWRSSTPSCFVAFMIRRFLCSVVSTLLSLSLHSSFACKVSSLHGVYGISVDHNVSN</sequence>
<organism evidence="1 2">
    <name type="scientific">Stylosanthes scabra</name>
    <dbReference type="NCBI Taxonomy" id="79078"/>
    <lineage>
        <taxon>Eukaryota</taxon>
        <taxon>Viridiplantae</taxon>
        <taxon>Streptophyta</taxon>
        <taxon>Embryophyta</taxon>
        <taxon>Tracheophyta</taxon>
        <taxon>Spermatophyta</taxon>
        <taxon>Magnoliopsida</taxon>
        <taxon>eudicotyledons</taxon>
        <taxon>Gunneridae</taxon>
        <taxon>Pentapetalae</taxon>
        <taxon>rosids</taxon>
        <taxon>fabids</taxon>
        <taxon>Fabales</taxon>
        <taxon>Fabaceae</taxon>
        <taxon>Papilionoideae</taxon>
        <taxon>50 kb inversion clade</taxon>
        <taxon>dalbergioids sensu lato</taxon>
        <taxon>Dalbergieae</taxon>
        <taxon>Pterocarpus clade</taxon>
        <taxon>Stylosanthes</taxon>
    </lineage>
</organism>
<dbReference type="Proteomes" id="UP001341840">
    <property type="component" value="Unassembled WGS sequence"/>
</dbReference>
<comment type="caution">
    <text evidence="1">The sequence shown here is derived from an EMBL/GenBank/DDBJ whole genome shotgun (WGS) entry which is preliminary data.</text>
</comment>
<evidence type="ECO:0000313" key="2">
    <source>
        <dbReference type="Proteomes" id="UP001341840"/>
    </source>
</evidence>